<dbReference type="InterPro" id="IPR052714">
    <property type="entry name" value="MFS_Exporter"/>
</dbReference>
<dbReference type="PROSITE" id="PS50850">
    <property type="entry name" value="MFS"/>
    <property type="match status" value="1"/>
</dbReference>
<evidence type="ECO:0000256" key="4">
    <source>
        <dbReference type="ARBA" id="ARBA00023136"/>
    </source>
</evidence>
<dbReference type="Gene3D" id="1.20.1250.20">
    <property type="entry name" value="MFS general substrate transporter like domains"/>
    <property type="match status" value="2"/>
</dbReference>
<feature type="transmembrane region" description="Helical" evidence="5">
    <location>
        <begin position="370"/>
        <end position="387"/>
    </location>
</feature>
<accession>A0A7X5ZPW6</accession>
<name>A0A7X5ZPW6_9PSEU</name>
<keyword evidence="8" id="KW-1185">Reference proteome</keyword>
<feature type="transmembrane region" description="Helical" evidence="5">
    <location>
        <begin position="227"/>
        <end position="246"/>
    </location>
</feature>
<feature type="transmembrane region" description="Helical" evidence="5">
    <location>
        <begin position="342"/>
        <end position="364"/>
    </location>
</feature>
<dbReference type="Pfam" id="PF07690">
    <property type="entry name" value="MFS_1"/>
    <property type="match status" value="1"/>
</dbReference>
<dbReference type="SUPFAM" id="SSF103473">
    <property type="entry name" value="MFS general substrate transporter"/>
    <property type="match status" value="1"/>
</dbReference>
<feature type="transmembrane region" description="Helical" evidence="5">
    <location>
        <begin position="252"/>
        <end position="271"/>
    </location>
</feature>
<protein>
    <submittedName>
        <fullName evidence="7">MFS family permease</fullName>
    </submittedName>
</protein>
<reference evidence="7 8" key="1">
    <citation type="submission" date="2020-03" db="EMBL/GenBank/DDBJ databases">
        <title>Sequencing the genomes of 1000 actinobacteria strains.</title>
        <authorList>
            <person name="Klenk H.-P."/>
        </authorList>
    </citation>
    <scope>NUCLEOTIDE SEQUENCE [LARGE SCALE GENOMIC DNA]</scope>
    <source>
        <strain evidence="7 8">DSM 45685</strain>
    </source>
</reference>
<feature type="transmembrane region" description="Helical" evidence="5">
    <location>
        <begin position="28"/>
        <end position="51"/>
    </location>
</feature>
<dbReference type="AlphaFoldDB" id="A0A7X5ZPW6"/>
<dbReference type="PANTHER" id="PTHR23531:SF1">
    <property type="entry name" value="QUINOLENE RESISTANCE PROTEIN NORA"/>
    <property type="match status" value="1"/>
</dbReference>
<dbReference type="PANTHER" id="PTHR23531">
    <property type="entry name" value="QUINOLENE RESISTANCE PROTEIN NORA"/>
    <property type="match status" value="1"/>
</dbReference>
<comment type="subcellular location">
    <subcellularLocation>
        <location evidence="1">Cell membrane</location>
        <topology evidence="1">Multi-pass membrane protein</topology>
    </subcellularLocation>
</comment>
<feature type="transmembrane region" description="Helical" evidence="5">
    <location>
        <begin position="63"/>
        <end position="83"/>
    </location>
</feature>
<dbReference type="EMBL" id="JAAOYM010000001">
    <property type="protein sequence ID" value="NIJ11142.1"/>
    <property type="molecule type" value="Genomic_DNA"/>
</dbReference>
<comment type="caution">
    <text evidence="7">The sequence shown here is derived from an EMBL/GenBank/DDBJ whole genome shotgun (WGS) entry which is preliminary data.</text>
</comment>
<evidence type="ECO:0000313" key="8">
    <source>
        <dbReference type="Proteomes" id="UP000545493"/>
    </source>
</evidence>
<dbReference type="InterPro" id="IPR036259">
    <property type="entry name" value="MFS_trans_sf"/>
</dbReference>
<sequence length="393" mass="39180">MWFVPMLRSAIRAAEQSTSPLANRPFRLMLVASAGAFSGYALLLPVVPLWAVRQGSGEVTAGAATGVFMAATVLAQFAVPAFVRRYGYRAGLLAGILLLGLPSPLLAVGTAPAAILAISLVRGLGFGLLTVCGSALIAELLPAGSLARGSGLYGLGVGLPQLLGLPIGTGIAQSWGFVPVFVLATAIPLAAILPTLALPAARPARRRVSDGGPVGARQVTAAVWRPWLPMLVASTGFGALATFLPLMLSAPVAAVALFAAPGAGMLARWVAGHVGDRLGGPGRMLPGALLACGLGLLGIAVLTAHPVLAVGAVSLFGAAFGVVQNDALVAMFARTSAGTASVAWNVAFDAGQGLGAVAVGAVAAQVGFPVAFGVLAVAAFVLLPVAWRARGGG</sequence>
<feature type="transmembrane region" description="Helical" evidence="5">
    <location>
        <begin position="150"/>
        <end position="171"/>
    </location>
</feature>
<evidence type="ECO:0000256" key="2">
    <source>
        <dbReference type="ARBA" id="ARBA00022692"/>
    </source>
</evidence>
<keyword evidence="3 5" id="KW-1133">Transmembrane helix</keyword>
<feature type="transmembrane region" description="Helical" evidence="5">
    <location>
        <begin position="90"/>
        <end position="108"/>
    </location>
</feature>
<evidence type="ECO:0000259" key="6">
    <source>
        <dbReference type="PROSITE" id="PS50850"/>
    </source>
</evidence>
<dbReference type="GO" id="GO:0005886">
    <property type="term" value="C:plasma membrane"/>
    <property type="evidence" value="ECO:0007669"/>
    <property type="project" value="UniProtKB-SubCell"/>
</dbReference>
<feature type="transmembrane region" description="Helical" evidence="5">
    <location>
        <begin position="283"/>
        <end position="302"/>
    </location>
</feature>
<dbReference type="Proteomes" id="UP000545493">
    <property type="component" value="Unassembled WGS sequence"/>
</dbReference>
<keyword evidence="2 5" id="KW-0812">Transmembrane</keyword>
<keyword evidence="4 5" id="KW-0472">Membrane</keyword>
<feature type="domain" description="Major facilitator superfamily (MFS) profile" evidence="6">
    <location>
        <begin position="25"/>
        <end position="390"/>
    </location>
</feature>
<feature type="transmembrane region" description="Helical" evidence="5">
    <location>
        <begin position="114"/>
        <end position="138"/>
    </location>
</feature>
<dbReference type="RefSeq" id="WP_167168044.1">
    <property type="nucleotide sequence ID" value="NZ_JAAOYM010000001.1"/>
</dbReference>
<evidence type="ECO:0000256" key="3">
    <source>
        <dbReference type="ARBA" id="ARBA00022989"/>
    </source>
</evidence>
<feature type="transmembrane region" description="Helical" evidence="5">
    <location>
        <begin position="308"/>
        <end position="330"/>
    </location>
</feature>
<organism evidence="7 8">
    <name type="scientific">Saccharomonospora amisosensis</name>
    <dbReference type="NCBI Taxonomy" id="1128677"/>
    <lineage>
        <taxon>Bacteria</taxon>
        <taxon>Bacillati</taxon>
        <taxon>Actinomycetota</taxon>
        <taxon>Actinomycetes</taxon>
        <taxon>Pseudonocardiales</taxon>
        <taxon>Pseudonocardiaceae</taxon>
        <taxon>Saccharomonospora</taxon>
    </lineage>
</organism>
<dbReference type="GO" id="GO:0022857">
    <property type="term" value="F:transmembrane transporter activity"/>
    <property type="evidence" value="ECO:0007669"/>
    <property type="project" value="InterPro"/>
</dbReference>
<evidence type="ECO:0000256" key="1">
    <source>
        <dbReference type="ARBA" id="ARBA00004651"/>
    </source>
</evidence>
<evidence type="ECO:0000256" key="5">
    <source>
        <dbReference type="SAM" id="Phobius"/>
    </source>
</evidence>
<gene>
    <name evidence="7" type="ORF">FHU38_001486</name>
</gene>
<evidence type="ECO:0000313" key="7">
    <source>
        <dbReference type="EMBL" id="NIJ11142.1"/>
    </source>
</evidence>
<proteinExistence type="predicted"/>
<dbReference type="InterPro" id="IPR011701">
    <property type="entry name" value="MFS"/>
</dbReference>
<feature type="transmembrane region" description="Helical" evidence="5">
    <location>
        <begin position="177"/>
        <end position="198"/>
    </location>
</feature>
<dbReference type="InterPro" id="IPR020846">
    <property type="entry name" value="MFS_dom"/>
</dbReference>